<keyword evidence="5" id="KW-1185">Reference proteome</keyword>
<dbReference type="Proteomes" id="UP000199492">
    <property type="component" value="Unassembled WGS sequence"/>
</dbReference>
<keyword evidence="2" id="KW-0175">Coiled coil</keyword>
<organism evidence="4 5">
    <name type="scientific">Winogradskyella thalassocola</name>
    <dbReference type="NCBI Taxonomy" id="262004"/>
    <lineage>
        <taxon>Bacteria</taxon>
        <taxon>Pseudomonadati</taxon>
        <taxon>Bacteroidota</taxon>
        <taxon>Flavobacteriia</taxon>
        <taxon>Flavobacteriales</taxon>
        <taxon>Flavobacteriaceae</taxon>
        <taxon>Winogradskyella</taxon>
    </lineage>
</organism>
<dbReference type="STRING" id="262004.SAMN04489796_101150"/>
<protein>
    <submittedName>
        <fullName evidence="4">Chemotaxis protein MotB</fullName>
    </submittedName>
</protein>
<dbReference type="PANTHER" id="PTHR30329">
    <property type="entry name" value="STATOR ELEMENT OF FLAGELLAR MOTOR COMPLEX"/>
    <property type="match status" value="1"/>
</dbReference>
<reference evidence="5" key="1">
    <citation type="submission" date="2016-10" db="EMBL/GenBank/DDBJ databases">
        <authorList>
            <person name="Varghese N."/>
            <person name="Submissions S."/>
        </authorList>
    </citation>
    <scope>NUCLEOTIDE SEQUENCE [LARGE SCALE GENOMIC DNA]</scope>
    <source>
        <strain evidence="5">DSM 15363</strain>
    </source>
</reference>
<evidence type="ECO:0000313" key="5">
    <source>
        <dbReference type="Proteomes" id="UP000199492"/>
    </source>
</evidence>
<dbReference type="PANTHER" id="PTHR30329:SF21">
    <property type="entry name" value="LIPOPROTEIN YIAD-RELATED"/>
    <property type="match status" value="1"/>
</dbReference>
<dbReference type="GO" id="GO:0016020">
    <property type="term" value="C:membrane"/>
    <property type="evidence" value="ECO:0007669"/>
    <property type="project" value="UniProtKB-UniRule"/>
</dbReference>
<dbReference type="InterPro" id="IPR036737">
    <property type="entry name" value="OmpA-like_sf"/>
</dbReference>
<dbReference type="EMBL" id="FNCZ01000001">
    <property type="protein sequence ID" value="SDG63412.1"/>
    <property type="molecule type" value="Genomic_DNA"/>
</dbReference>
<keyword evidence="1" id="KW-0472">Membrane</keyword>
<dbReference type="InterPro" id="IPR006665">
    <property type="entry name" value="OmpA-like"/>
</dbReference>
<evidence type="ECO:0000313" key="4">
    <source>
        <dbReference type="EMBL" id="SDG63412.1"/>
    </source>
</evidence>
<gene>
    <name evidence="4" type="ORF">SAMN04489796_101150</name>
</gene>
<evidence type="ECO:0000259" key="3">
    <source>
        <dbReference type="PROSITE" id="PS51123"/>
    </source>
</evidence>
<accession>A0A1G7VUD1</accession>
<dbReference type="InterPro" id="IPR050330">
    <property type="entry name" value="Bact_OuterMem_StrucFunc"/>
</dbReference>
<dbReference type="CDD" id="cd07185">
    <property type="entry name" value="OmpA_C-like"/>
    <property type="match status" value="1"/>
</dbReference>
<dbReference type="Pfam" id="PF00691">
    <property type="entry name" value="OmpA"/>
    <property type="match status" value="1"/>
</dbReference>
<dbReference type="PROSITE" id="PS51123">
    <property type="entry name" value="OMPA_2"/>
    <property type="match status" value="1"/>
</dbReference>
<proteinExistence type="predicted"/>
<dbReference type="AlphaFoldDB" id="A0A1G7VUD1"/>
<evidence type="ECO:0000256" key="2">
    <source>
        <dbReference type="SAM" id="Coils"/>
    </source>
</evidence>
<dbReference type="Gene3D" id="3.30.1330.60">
    <property type="entry name" value="OmpA-like domain"/>
    <property type="match status" value="1"/>
</dbReference>
<feature type="domain" description="OmpA-like" evidence="3">
    <location>
        <begin position="180"/>
        <end position="302"/>
    </location>
</feature>
<name>A0A1G7VUD1_9FLAO</name>
<feature type="coiled-coil region" evidence="2">
    <location>
        <begin position="66"/>
        <end position="107"/>
    </location>
</feature>
<sequence length="312" mass="35192">MLNIFNIQHPKATFNRIYDFKTIITKNHNMKKISILLVTAVILSSCVSKKKYLELEQQHGETVSELTKTRVEKEDLENKFAVIEARVNQYNSKIQSLNEDVEGLTIDNKAKFQVSEDGTVASGASKEKMRETLKNVSPEKLAGAKTLKDSMNLAIQHNLSKAMNTSDLNEDEDIVIDINETVVMISIADDMLFNTASYRVGNKADKILKKLADVINSEPSLDVMVEGHTDSRSINTDKIADNWDLSVLRATSVVRKLQNQFKVAPEQLIASGRSSYQPLVENDNNVNRAKNRRTRIILMPNIDKFFAMMEAK</sequence>
<dbReference type="SUPFAM" id="SSF103088">
    <property type="entry name" value="OmpA-like"/>
    <property type="match status" value="1"/>
</dbReference>
<evidence type="ECO:0000256" key="1">
    <source>
        <dbReference type="PROSITE-ProRule" id="PRU00473"/>
    </source>
</evidence>